<proteinExistence type="predicted"/>
<reference evidence="1 2" key="1">
    <citation type="journal article" date="2003" name="Int. J. Syst. Evol. Microbiol.">
        <title>Bacillus nealsonii sp. nov., isolated from a spacecraft-assembly facility, whose spores are gamma-radiation resistant.</title>
        <authorList>
            <person name="Venkateswaran K."/>
            <person name="Kempf M."/>
            <person name="Chen F."/>
            <person name="Satomi M."/>
            <person name="Nicholson W."/>
            <person name="Kern R."/>
        </authorList>
    </citation>
    <scope>NUCLEOTIDE SEQUENCE [LARGE SCALE GENOMIC DNA]</scope>
    <source>
        <strain evidence="1 2">FO-92</strain>
    </source>
</reference>
<name>A0A2N0Z0U5_9BACI</name>
<dbReference type="InterPro" id="IPR037208">
    <property type="entry name" value="Spo0E-like_sf"/>
</dbReference>
<accession>A0A2N0Z0U5</accession>
<dbReference type="RefSeq" id="WP_101177698.1">
    <property type="nucleotide sequence ID" value="NZ_PISE01000028.1"/>
</dbReference>
<protein>
    <recommendedName>
        <fullName evidence="3">Spo0E like sporulation regulatory protein</fullName>
    </recommendedName>
</protein>
<dbReference type="SUPFAM" id="SSF140500">
    <property type="entry name" value="BAS1536-like"/>
    <property type="match status" value="1"/>
</dbReference>
<evidence type="ECO:0000313" key="2">
    <source>
        <dbReference type="Proteomes" id="UP000233375"/>
    </source>
</evidence>
<sequence>MFEKKLLKDIEEHRKEMVYLAKHTSFSHPRVVDISIKLDELLNKYENLLRAKI</sequence>
<organism evidence="1 2">
    <name type="scientific">Niallia nealsonii</name>
    <dbReference type="NCBI Taxonomy" id="115979"/>
    <lineage>
        <taxon>Bacteria</taxon>
        <taxon>Bacillati</taxon>
        <taxon>Bacillota</taxon>
        <taxon>Bacilli</taxon>
        <taxon>Bacillales</taxon>
        <taxon>Bacillaceae</taxon>
        <taxon>Niallia</taxon>
    </lineage>
</organism>
<dbReference type="OrthoDB" id="2649371at2"/>
<dbReference type="InterPro" id="IPR036638">
    <property type="entry name" value="HLH_DNA-bd_sf"/>
</dbReference>
<evidence type="ECO:0008006" key="3">
    <source>
        <dbReference type="Google" id="ProtNLM"/>
    </source>
</evidence>
<dbReference type="InterPro" id="IPR018540">
    <property type="entry name" value="Spo0E-like"/>
</dbReference>
<dbReference type="EMBL" id="PISE01000028">
    <property type="protein sequence ID" value="PKG23146.1"/>
    <property type="molecule type" value="Genomic_DNA"/>
</dbReference>
<gene>
    <name evidence="1" type="ORF">CWS01_13340</name>
</gene>
<dbReference type="AlphaFoldDB" id="A0A2N0Z0U5"/>
<dbReference type="Gene3D" id="4.10.280.10">
    <property type="entry name" value="Helix-loop-helix DNA-binding domain"/>
    <property type="match status" value="1"/>
</dbReference>
<dbReference type="Pfam" id="PF09388">
    <property type="entry name" value="SpoOE-like"/>
    <property type="match status" value="1"/>
</dbReference>
<keyword evidence="2" id="KW-1185">Reference proteome</keyword>
<dbReference type="GO" id="GO:0043937">
    <property type="term" value="P:regulation of sporulation"/>
    <property type="evidence" value="ECO:0007669"/>
    <property type="project" value="InterPro"/>
</dbReference>
<dbReference type="Proteomes" id="UP000233375">
    <property type="component" value="Unassembled WGS sequence"/>
</dbReference>
<evidence type="ECO:0000313" key="1">
    <source>
        <dbReference type="EMBL" id="PKG23146.1"/>
    </source>
</evidence>
<comment type="caution">
    <text evidence="1">The sequence shown here is derived from an EMBL/GenBank/DDBJ whole genome shotgun (WGS) entry which is preliminary data.</text>
</comment>
<dbReference type="GO" id="GO:0046983">
    <property type="term" value="F:protein dimerization activity"/>
    <property type="evidence" value="ECO:0007669"/>
    <property type="project" value="InterPro"/>
</dbReference>